<dbReference type="Proteomes" id="UP000247569">
    <property type="component" value="Unassembled WGS sequence"/>
</dbReference>
<dbReference type="EMBL" id="QJKF01000036">
    <property type="protein sequence ID" value="PXX52173.1"/>
    <property type="molecule type" value="Genomic_DNA"/>
</dbReference>
<evidence type="ECO:0000313" key="2">
    <source>
        <dbReference type="Proteomes" id="UP000247569"/>
    </source>
</evidence>
<protein>
    <submittedName>
        <fullName evidence="1">Uncharacterized protein</fullName>
    </submittedName>
</protein>
<keyword evidence="2" id="KW-1185">Reference proteome</keyword>
<accession>A0A318JRN1</accession>
<dbReference type="RefSeq" id="WP_246003265.1">
    <property type="nucleotide sequence ID" value="NZ_QJKF01000036.1"/>
</dbReference>
<sequence>MRIDSEILGQNTLEHSEDLQASDFLSGGEAWIGFRDGRIDAATFGVHGTENWGTAEIPALYAREELRVPAELVPQ</sequence>
<organism evidence="1 2">
    <name type="scientific">Nocardia tenerifensis</name>
    <dbReference type="NCBI Taxonomy" id="228006"/>
    <lineage>
        <taxon>Bacteria</taxon>
        <taxon>Bacillati</taxon>
        <taxon>Actinomycetota</taxon>
        <taxon>Actinomycetes</taxon>
        <taxon>Mycobacteriales</taxon>
        <taxon>Nocardiaceae</taxon>
        <taxon>Nocardia</taxon>
    </lineage>
</organism>
<proteinExistence type="predicted"/>
<name>A0A318JRN1_9NOCA</name>
<evidence type="ECO:0000313" key="1">
    <source>
        <dbReference type="EMBL" id="PXX52173.1"/>
    </source>
</evidence>
<reference evidence="1 2" key="1">
    <citation type="submission" date="2018-05" db="EMBL/GenBank/DDBJ databases">
        <title>Genomic Encyclopedia of Type Strains, Phase IV (KMG-IV): sequencing the most valuable type-strain genomes for metagenomic binning, comparative biology and taxonomic classification.</title>
        <authorList>
            <person name="Goeker M."/>
        </authorList>
    </citation>
    <scope>NUCLEOTIDE SEQUENCE [LARGE SCALE GENOMIC DNA]</scope>
    <source>
        <strain evidence="1 2">DSM 44704</strain>
    </source>
</reference>
<gene>
    <name evidence="1" type="ORF">DFR70_1362</name>
</gene>
<comment type="caution">
    <text evidence="1">The sequence shown here is derived from an EMBL/GenBank/DDBJ whole genome shotgun (WGS) entry which is preliminary data.</text>
</comment>
<dbReference type="AlphaFoldDB" id="A0A318JRN1"/>